<evidence type="ECO:0000259" key="3">
    <source>
        <dbReference type="PROSITE" id="PS51352"/>
    </source>
</evidence>
<organism evidence="4 5">
    <name type="scientific">Colletotrichum destructivum</name>
    <dbReference type="NCBI Taxonomy" id="34406"/>
    <lineage>
        <taxon>Eukaryota</taxon>
        <taxon>Fungi</taxon>
        <taxon>Dikarya</taxon>
        <taxon>Ascomycota</taxon>
        <taxon>Pezizomycotina</taxon>
        <taxon>Sordariomycetes</taxon>
        <taxon>Hypocreomycetidae</taxon>
        <taxon>Glomerellales</taxon>
        <taxon>Glomerellaceae</taxon>
        <taxon>Colletotrichum</taxon>
        <taxon>Colletotrichum destructivum species complex</taxon>
    </lineage>
</organism>
<dbReference type="FunFam" id="3.40.30.10:FF:000245">
    <property type="entry name" value="Thioredoxin"/>
    <property type="match status" value="1"/>
</dbReference>
<keyword evidence="2" id="KW-1015">Disulfide bond</keyword>
<feature type="domain" description="Thioredoxin" evidence="3">
    <location>
        <begin position="126"/>
        <end position="240"/>
    </location>
</feature>
<dbReference type="Pfam" id="PF00085">
    <property type="entry name" value="Thioredoxin"/>
    <property type="match status" value="1"/>
</dbReference>
<dbReference type="PRINTS" id="PR00421">
    <property type="entry name" value="THIOREDOXIN"/>
</dbReference>
<evidence type="ECO:0000256" key="1">
    <source>
        <dbReference type="ARBA" id="ARBA00008987"/>
    </source>
</evidence>
<proteinExistence type="inferred from homology"/>
<dbReference type="SUPFAM" id="SSF52833">
    <property type="entry name" value="Thioredoxin-like"/>
    <property type="match status" value="1"/>
</dbReference>
<dbReference type="AlphaFoldDB" id="A0AAX4IR35"/>
<gene>
    <name evidence="4" type="ORF">CDEST_10663</name>
</gene>
<evidence type="ECO:0000256" key="2">
    <source>
        <dbReference type="ARBA" id="ARBA00023157"/>
    </source>
</evidence>
<dbReference type="PANTHER" id="PTHR46115">
    <property type="entry name" value="THIOREDOXIN-LIKE PROTEIN 1"/>
    <property type="match status" value="1"/>
</dbReference>
<dbReference type="RefSeq" id="XP_062782870.1">
    <property type="nucleotide sequence ID" value="XM_062926819.1"/>
</dbReference>
<evidence type="ECO:0000313" key="4">
    <source>
        <dbReference type="EMBL" id="WQF85649.1"/>
    </source>
</evidence>
<dbReference type="Gene3D" id="3.40.30.10">
    <property type="entry name" value="Glutaredoxin"/>
    <property type="match status" value="1"/>
</dbReference>
<keyword evidence="5" id="KW-1185">Reference proteome</keyword>
<dbReference type="InterPro" id="IPR036249">
    <property type="entry name" value="Thioredoxin-like_sf"/>
</dbReference>
<comment type="similarity">
    <text evidence="1">Belongs to the thioredoxin family.</text>
</comment>
<evidence type="ECO:0000313" key="5">
    <source>
        <dbReference type="Proteomes" id="UP001322277"/>
    </source>
</evidence>
<dbReference type="CDD" id="cd02947">
    <property type="entry name" value="TRX_family"/>
    <property type="match status" value="1"/>
</dbReference>
<accession>A0AAX4IR35</accession>
<dbReference type="Proteomes" id="UP001322277">
    <property type="component" value="Chromosome 7"/>
</dbReference>
<dbReference type="KEGG" id="cdet:87947163"/>
<reference evidence="5" key="1">
    <citation type="journal article" date="2023" name="bioRxiv">
        <title>Complete genome of the Medicago anthracnose fungus, Colletotrichum destructivum, reveals a mini-chromosome-like region within a core chromosome.</title>
        <authorList>
            <person name="Lapalu N."/>
            <person name="Simon A."/>
            <person name="Lu A."/>
            <person name="Plaumann P.-L."/>
            <person name="Amselem J."/>
            <person name="Pigne S."/>
            <person name="Auger A."/>
            <person name="Koch C."/>
            <person name="Dallery J.-F."/>
            <person name="O'Connell R.J."/>
        </authorList>
    </citation>
    <scope>NUCLEOTIDE SEQUENCE [LARGE SCALE GENOMIC DNA]</scope>
    <source>
        <strain evidence="5">CBS 520.97</strain>
    </source>
</reference>
<dbReference type="GeneID" id="87947163"/>
<dbReference type="EMBL" id="CP137311">
    <property type="protein sequence ID" value="WQF85649.1"/>
    <property type="molecule type" value="Genomic_DNA"/>
</dbReference>
<name>A0AAX4IR35_9PEZI</name>
<dbReference type="PROSITE" id="PS51352">
    <property type="entry name" value="THIOREDOXIN_2"/>
    <property type="match status" value="1"/>
</dbReference>
<dbReference type="InterPro" id="IPR013766">
    <property type="entry name" value="Thioredoxin_domain"/>
</dbReference>
<protein>
    <submittedName>
        <fullName evidence="4">Thioredoxin domain-containing protein</fullName>
    </submittedName>
</protein>
<sequence>MQAPVASSRGLTNQVASSLDDAPRPRQILLLLLLLLRIQKNRLAAPTHASRFPREKIPPKHCICTAQKRYLCCPLVTTYIPPSFYKAYRRPAPSRRRTAFFLIQMSTRIFRPFQRIARSSIPSTYRNFHASSPNMVVHNVTSKAEFDAALEKDMVLVDAFATWCGPCKAIAPLLVNLSNEEANSGVHFVKIDVDEVPDVSQELGIRAMPTFLLFWKGKKVQEVVGANPAGLKQAITKLVEDDKAAKANGEKPQE</sequence>